<feature type="domain" description="GmrSD restriction endonucleases C-terminal" evidence="2">
    <location>
        <begin position="405"/>
        <end position="536"/>
    </location>
</feature>
<dbReference type="RefSeq" id="WP_381010223.1">
    <property type="nucleotide sequence ID" value="NZ_JBHTJF010000021.1"/>
</dbReference>
<dbReference type="PANTHER" id="PTHR35149">
    <property type="entry name" value="SLL5132 PROTEIN"/>
    <property type="match status" value="1"/>
</dbReference>
<evidence type="ECO:0000259" key="2">
    <source>
        <dbReference type="Pfam" id="PF07510"/>
    </source>
</evidence>
<evidence type="ECO:0000313" key="4">
    <source>
        <dbReference type="Proteomes" id="UP001596976"/>
    </source>
</evidence>
<protein>
    <submittedName>
        <fullName evidence="3">DUF262 domain-containing protein</fullName>
    </submittedName>
</protein>
<keyword evidence="4" id="KW-1185">Reference proteome</keyword>
<dbReference type="InterPro" id="IPR011089">
    <property type="entry name" value="GmrSD_C"/>
</dbReference>
<feature type="domain" description="GmrSD restriction endonucleases N-terminal" evidence="1">
    <location>
        <begin position="10"/>
        <end position="217"/>
    </location>
</feature>
<evidence type="ECO:0000313" key="3">
    <source>
        <dbReference type="EMBL" id="MFD0943025.1"/>
    </source>
</evidence>
<sequence length="674" mass="79494">MDAGTVKLLEFLSPRKSVFRIPVYQRRYEWTEEQVDQFFYDIERLALNQQLQGHFMGTVVFVKSSFPGMGSDYIIIDGQQRITTAFLLLKALFDSIEDEHTCIDIQDSYFENQNVEDAYKYKLISVEEDRRDFINLLVHRQSDRPSKIQMNYKRLLYLIQHSQASSEEIYEALQKIRIVYIELEQGRKEENPQVIFESLNSTGLSLTESDLIRNYLLMNEQPEKQEHLYKNYWLHIEERLTNAKISDFIRDYLTMKTGQIPNKNKVYQSFKAYMAEVGISSADILNDLLVFSNYYRQLLNAEHKNKRAQNYLSIIIDLKSTVTYPYLLRLFHEYEQGNIQEEQFLNVLKLINSYLIRRAIVSYPTSSLNKVFSALGKEAEKVKEQKSELEAVAAYLYTRTGKAVFPRDEIVKESVLNSDMYNRNTRLVKLILTQIERESHKEVIEFDEVTVEHIMPRTLTPSWRVELGDRAIDDHKLYVHVLGNLTLTSYNSELSNKTFEEKSAYYEKSNIQLTRACAQYSQWNKESILKRGQQLYESIIAIWPCESEPYDDKKNKVIEADTYYSVFESLKVTGKKPKSLWVEEQEYSVSTWREVLEKYLAWLADFDLEQYQALPKQKAFQKLLSYDETVHRQPIEWYGIYVETNLSAQSIYNFVSSLAEFYDMEDSVYLQLNT</sequence>
<evidence type="ECO:0000259" key="1">
    <source>
        <dbReference type="Pfam" id="PF03235"/>
    </source>
</evidence>
<gene>
    <name evidence="3" type="ORF">ACFQ0V_04495</name>
</gene>
<dbReference type="Proteomes" id="UP001596976">
    <property type="component" value="Unassembled WGS sequence"/>
</dbReference>
<organism evidence="3 4">
    <name type="scientific">Savagea faecisuis</name>
    <dbReference type="NCBI Taxonomy" id="1274803"/>
    <lineage>
        <taxon>Bacteria</taxon>
        <taxon>Bacillati</taxon>
        <taxon>Bacillota</taxon>
        <taxon>Bacilli</taxon>
        <taxon>Bacillales</taxon>
        <taxon>Caryophanaceae</taxon>
        <taxon>Savagea</taxon>
    </lineage>
</organism>
<name>A0ABW3GV41_9BACL</name>
<proteinExistence type="predicted"/>
<dbReference type="Pfam" id="PF07510">
    <property type="entry name" value="GmrSD_C"/>
    <property type="match status" value="1"/>
</dbReference>
<accession>A0ABW3GV41</accession>
<dbReference type="EMBL" id="JBHTJF010000021">
    <property type="protein sequence ID" value="MFD0943025.1"/>
    <property type="molecule type" value="Genomic_DNA"/>
</dbReference>
<dbReference type="Pfam" id="PF03235">
    <property type="entry name" value="GmrSD_N"/>
    <property type="match status" value="1"/>
</dbReference>
<comment type="caution">
    <text evidence="3">The sequence shown here is derived from an EMBL/GenBank/DDBJ whole genome shotgun (WGS) entry which is preliminary data.</text>
</comment>
<dbReference type="InterPro" id="IPR004919">
    <property type="entry name" value="GmrSD_N"/>
</dbReference>
<dbReference type="PANTHER" id="PTHR35149:SF2">
    <property type="entry name" value="DUF262 DOMAIN-CONTAINING PROTEIN"/>
    <property type="match status" value="1"/>
</dbReference>
<reference evidence="4" key="1">
    <citation type="journal article" date="2019" name="Int. J. Syst. Evol. Microbiol.">
        <title>The Global Catalogue of Microorganisms (GCM) 10K type strain sequencing project: providing services to taxonomists for standard genome sequencing and annotation.</title>
        <authorList>
            <consortium name="The Broad Institute Genomics Platform"/>
            <consortium name="The Broad Institute Genome Sequencing Center for Infectious Disease"/>
            <person name="Wu L."/>
            <person name="Ma J."/>
        </authorList>
    </citation>
    <scope>NUCLEOTIDE SEQUENCE [LARGE SCALE GENOMIC DNA]</scope>
    <source>
        <strain evidence="4">CCUG 63563</strain>
    </source>
</reference>